<evidence type="ECO:0000259" key="4">
    <source>
        <dbReference type="Pfam" id="PF00535"/>
    </source>
</evidence>
<comment type="similarity">
    <text evidence="1">Belongs to the glycosyltransferase 2 family.</text>
</comment>
<organism evidence="5 6">
    <name type="scientific">Ramlibacter aurantiacus</name>
    <dbReference type="NCBI Taxonomy" id="2801330"/>
    <lineage>
        <taxon>Bacteria</taxon>
        <taxon>Pseudomonadati</taxon>
        <taxon>Pseudomonadota</taxon>
        <taxon>Betaproteobacteria</taxon>
        <taxon>Burkholderiales</taxon>
        <taxon>Comamonadaceae</taxon>
        <taxon>Ramlibacter</taxon>
    </lineage>
</organism>
<name>A0A937D5D2_9BURK</name>
<evidence type="ECO:0000256" key="1">
    <source>
        <dbReference type="ARBA" id="ARBA00006739"/>
    </source>
</evidence>
<dbReference type="InterPro" id="IPR029044">
    <property type="entry name" value="Nucleotide-diphossugar_trans"/>
</dbReference>
<keyword evidence="3" id="KW-0808">Transferase</keyword>
<dbReference type="RefSeq" id="WP_201684286.1">
    <property type="nucleotide sequence ID" value="NZ_JAEQNA010000004.1"/>
</dbReference>
<evidence type="ECO:0000256" key="3">
    <source>
        <dbReference type="ARBA" id="ARBA00022679"/>
    </source>
</evidence>
<keyword evidence="6" id="KW-1185">Reference proteome</keyword>
<evidence type="ECO:0000256" key="2">
    <source>
        <dbReference type="ARBA" id="ARBA00022676"/>
    </source>
</evidence>
<accession>A0A937D5D2</accession>
<dbReference type="Gene3D" id="3.90.550.10">
    <property type="entry name" value="Spore Coat Polysaccharide Biosynthesis Protein SpsA, Chain A"/>
    <property type="match status" value="1"/>
</dbReference>
<proteinExistence type="inferred from homology"/>
<dbReference type="GO" id="GO:0016757">
    <property type="term" value="F:glycosyltransferase activity"/>
    <property type="evidence" value="ECO:0007669"/>
    <property type="project" value="UniProtKB-KW"/>
</dbReference>
<dbReference type="EMBL" id="JAEQNA010000004">
    <property type="protein sequence ID" value="MBL0421207.1"/>
    <property type="molecule type" value="Genomic_DNA"/>
</dbReference>
<dbReference type="PANTHER" id="PTHR43179:SF12">
    <property type="entry name" value="GALACTOFURANOSYLTRANSFERASE GLFT2"/>
    <property type="match status" value="1"/>
</dbReference>
<dbReference type="SUPFAM" id="SSF53448">
    <property type="entry name" value="Nucleotide-diphospho-sugar transferases"/>
    <property type="match status" value="1"/>
</dbReference>
<dbReference type="PANTHER" id="PTHR43179">
    <property type="entry name" value="RHAMNOSYLTRANSFERASE WBBL"/>
    <property type="match status" value="1"/>
</dbReference>
<feature type="domain" description="Glycosyltransferase 2-like" evidence="4">
    <location>
        <begin position="31"/>
        <end position="118"/>
    </location>
</feature>
<protein>
    <submittedName>
        <fullName evidence="5">Glycosyltransferase</fullName>
    </submittedName>
</protein>
<comment type="caution">
    <text evidence="5">The sequence shown here is derived from an EMBL/GenBank/DDBJ whole genome shotgun (WGS) entry which is preliminary data.</text>
</comment>
<evidence type="ECO:0000313" key="6">
    <source>
        <dbReference type="Proteomes" id="UP000613011"/>
    </source>
</evidence>
<keyword evidence="2" id="KW-0328">Glycosyltransferase</keyword>
<evidence type="ECO:0000313" key="5">
    <source>
        <dbReference type="EMBL" id="MBL0421207.1"/>
    </source>
</evidence>
<dbReference type="InterPro" id="IPR001173">
    <property type="entry name" value="Glyco_trans_2-like"/>
</dbReference>
<dbReference type="Pfam" id="PF00535">
    <property type="entry name" value="Glycos_transf_2"/>
    <property type="match status" value="1"/>
</dbReference>
<dbReference type="Proteomes" id="UP000613011">
    <property type="component" value="Unassembled WGS sequence"/>
</dbReference>
<gene>
    <name evidence="5" type="ORF">JI739_12685</name>
</gene>
<reference evidence="5" key="1">
    <citation type="submission" date="2021-01" db="EMBL/GenBank/DDBJ databases">
        <title>Ramlibacter sp. strain AW1 16S ribosomal RNA gene Genome sequencing and assembly.</title>
        <authorList>
            <person name="Kang M."/>
        </authorList>
    </citation>
    <scope>NUCLEOTIDE SEQUENCE</scope>
    <source>
        <strain evidence="5">AW1</strain>
    </source>
</reference>
<dbReference type="AlphaFoldDB" id="A0A937D5D2"/>
<sequence length="321" mass="34556">MGRKFVDDSQAGASLLAAVICYEPDLGQLTAGLSALRVEGLDVLVIDNGSQAQERIRKIAESLKCRWVANSDNRGIATAINQALAVATDLEVPWLWTFDQDTEILQGAARAMRLVLSDPKVVGRAALVGMRFIDRQTGADYGQPSSSHDESVHEVDSVITTGCATRVAAVVGVGGADERLFIDGVDHDLAIRCRLAGWRILRAPGSVARHSLGHLRRHRLLGITLHSTNHSALRRYFMARNTLRIVAAHGLREPRLCLRLVAVLAATVVTVALFEACKGRKLRALFEGVRSFCLNEYGPAPSRVVSRLAGAAQAANPADGA</sequence>